<evidence type="ECO:0000313" key="2">
    <source>
        <dbReference type="EMBL" id="MFD1675403.1"/>
    </source>
</evidence>
<dbReference type="InterPro" id="IPR036116">
    <property type="entry name" value="FN3_sf"/>
</dbReference>
<keyword evidence="3" id="KW-1185">Reference proteome</keyword>
<evidence type="ECO:0000313" key="3">
    <source>
        <dbReference type="Proteomes" id="UP001597079"/>
    </source>
</evidence>
<dbReference type="Proteomes" id="UP001597079">
    <property type="component" value="Unassembled WGS sequence"/>
</dbReference>
<comment type="caution">
    <text evidence="2">The sequence shown here is derived from an EMBL/GenBank/DDBJ whole genome shotgun (WGS) entry which is preliminary data.</text>
</comment>
<reference evidence="3" key="1">
    <citation type="journal article" date="2019" name="Int. J. Syst. Evol. Microbiol.">
        <title>The Global Catalogue of Microorganisms (GCM) 10K type strain sequencing project: providing services to taxonomists for standard genome sequencing and annotation.</title>
        <authorList>
            <consortium name="The Broad Institute Genomics Platform"/>
            <consortium name="The Broad Institute Genome Sequencing Center for Infectious Disease"/>
            <person name="Wu L."/>
            <person name="Ma J."/>
        </authorList>
    </citation>
    <scope>NUCLEOTIDE SEQUENCE [LARGE SCALE GENOMIC DNA]</scope>
    <source>
        <strain evidence="3">CGMCC 1.12286</strain>
    </source>
</reference>
<organism evidence="2 3">
    <name type="scientific">Alicyclobacillus fodiniaquatilis</name>
    <dbReference type="NCBI Taxonomy" id="1661150"/>
    <lineage>
        <taxon>Bacteria</taxon>
        <taxon>Bacillati</taxon>
        <taxon>Bacillota</taxon>
        <taxon>Bacilli</taxon>
        <taxon>Bacillales</taxon>
        <taxon>Alicyclobacillaceae</taxon>
        <taxon>Alicyclobacillus</taxon>
    </lineage>
</organism>
<name>A0ABW4JHD0_9BACL</name>
<dbReference type="EMBL" id="JBHUCX010000028">
    <property type="protein sequence ID" value="MFD1675403.1"/>
    <property type="molecule type" value="Genomic_DNA"/>
</dbReference>
<feature type="domain" description="Fibronectin type-III" evidence="1">
    <location>
        <begin position="612"/>
        <end position="714"/>
    </location>
</feature>
<protein>
    <recommendedName>
        <fullName evidence="1">Fibronectin type-III domain-containing protein</fullName>
    </recommendedName>
</protein>
<dbReference type="SUPFAM" id="SSF49265">
    <property type="entry name" value="Fibronectin type III"/>
    <property type="match status" value="1"/>
</dbReference>
<accession>A0ABW4JHD0</accession>
<evidence type="ECO:0000259" key="1">
    <source>
        <dbReference type="PROSITE" id="PS50853"/>
    </source>
</evidence>
<dbReference type="InterPro" id="IPR003961">
    <property type="entry name" value="FN3_dom"/>
</dbReference>
<sequence>MPVIAKPTYDNEIKAQPSGSTYPWAVSTGALDVNFGGTIGTDNAIQIIKDGYQFAWKPDTVEVMDTDGNLTAVSTVNANAEAQVWQNQLTYVGTTPLTSDEFVVQGNQLKHTVRMVAPPRLPDGYTATPQYLAIGGDIGTTTEDWSDIELWADGATHLSDFVTSDDLVFKKKSDGSEVYRIPHIVMTDAAGNETAGQYKMVFQSNNTVTLYMLVDWTTLQNAVYPVLIDPTVIVASGYTISANGGRQIVRLSNGWIVIATIDGMQSVLFYVSKDDGNTWSKLNGWSFPTTNVNNICIASTGTMVYAFVYRSDFNTAYVYWFDASTVTSGNYNEVQVFWGSSSSFTDGDGSIAIDGNGKVWVAVSQKDGNGVFQIMVNTVTNGASGTPTAITSAGGASTCPNIVIFPNNNVAVFSQYYVGTSGYTIMVNFWDGTSWSPSGEAFGYAVHQGSTTLYQYSPCGIVDGNGNLHCFWYGLNPINGTNYIAIWHSVSSNNGQTWSPIEYVGMYQSSGIFWYPSVGYDPNKNQIYVAFGYEFSQYGSLLFFAGNTGSWTAVDTNDSSLNYALNSGRLGIQVLWSQFNANSSDAIRYIYLYEDGQGNESLEYNSISLNGPPNAPILSTISNFDATTAQTLPWTFSDPNPGDTQSAFELQIVDVSSGSTVVDTGKVASTTSSYALAANTLTNGKQYQWRVCTWDEDGAQGPYSQYSTFTTAAAPNVSITSPTAGSTDAASSETVQWSYSDPGNNPQATYQVQLTDDSGTVLWDSGVVQSQSARALTIRYTLANNTSYHIHVTVTNNKGLSSQVADVAFSTSFTAPAQPTIKAESYQGYIAVIITNPAPTGKEPTVASNDIYRRKSGAASWTRIATGMPINSTYPDYAVASGQSYDYKVTATGNNGTTIDSESATASITLAGVWLHDPLDAEGTVHRFKLMEQGRTAQVSYTSTSMQFEGRTLPVMDVAGQETNQVVVTIDCLSAGGDLDVLRSLIASQNTLCYRDARGRKIYGLASSVPETETQWGTQVQLTVNAVDYEEAV</sequence>
<feature type="domain" description="Fibronectin type-III" evidence="1">
    <location>
        <begin position="718"/>
        <end position="817"/>
    </location>
</feature>
<dbReference type="Gene3D" id="2.60.40.10">
    <property type="entry name" value="Immunoglobulins"/>
    <property type="match status" value="3"/>
</dbReference>
<dbReference type="Pfam" id="PF25788">
    <property type="entry name" value="Ig_Rha78A_N"/>
    <property type="match status" value="2"/>
</dbReference>
<gene>
    <name evidence="2" type="ORF">ACFSB2_11930</name>
</gene>
<dbReference type="PROSITE" id="PS50853">
    <property type="entry name" value="FN3"/>
    <property type="match status" value="2"/>
</dbReference>
<dbReference type="InterPro" id="IPR013783">
    <property type="entry name" value="Ig-like_fold"/>
</dbReference>
<dbReference type="InterPro" id="IPR036278">
    <property type="entry name" value="Sialidase_sf"/>
</dbReference>
<dbReference type="CDD" id="cd15482">
    <property type="entry name" value="Sialidase_non-viral"/>
    <property type="match status" value="1"/>
</dbReference>
<dbReference type="SUPFAM" id="SSF50939">
    <property type="entry name" value="Sialidases"/>
    <property type="match status" value="2"/>
</dbReference>
<dbReference type="RefSeq" id="WP_377943275.1">
    <property type="nucleotide sequence ID" value="NZ_JBHUCX010000028.1"/>
</dbReference>
<proteinExistence type="predicted"/>